<reference evidence="5 6" key="1">
    <citation type="submission" date="2015-04" db="EMBL/GenBank/DDBJ databases">
        <title>The draft genome sequence of Erythrobacter marinus HWDM-33.</title>
        <authorList>
            <person name="Zhuang L."/>
            <person name="Liu Y."/>
            <person name="Shao Z."/>
        </authorList>
    </citation>
    <scope>NUCLEOTIDE SEQUENCE [LARGE SCALE GENOMIC DNA]</scope>
    <source>
        <strain evidence="5 6">HWDM-33</strain>
    </source>
</reference>
<dbReference type="AlphaFoldDB" id="A0A0H0XP64"/>
<dbReference type="EMBL" id="LBHU01000001">
    <property type="protein sequence ID" value="KLI64368.1"/>
    <property type="molecule type" value="Genomic_DNA"/>
</dbReference>
<organism evidence="5 6">
    <name type="scientific">Aurantiacibacter marinus</name>
    <dbReference type="NCBI Taxonomy" id="874156"/>
    <lineage>
        <taxon>Bacteria</taxon>
        <taxon>Pseudomonadati</taxon>
        <taxon>Pseudomonadota</taxon>
        <taxon>Alphaproteobacteria</taxon>
        <taxon>Sphingomonadales</taxon>
        <taxon>Erythrobacteraceae</taxon>
        <taxon>Aurantiacibacter</taxon>
    </lineage>
</organism>
<dbReference type="OrthoDB" id="8433438at2"/>
<accession>A0A0H0XP64</accession>
<keyword evidence="2" id="KW-0238">DNA-binding</keyword>
<evidence type="ECO:0000256" key="3">
    <source>
        <dbReference type="ARBA" id="ARBA00023163"/>
    </source>
</evidence>
<dbReference type="InterPro" id="IPR046335">
    <property type="entry name" value="LacI/GalR-like_sensor"/>
</dbReference>
<feature type="domain" description="HTH lacI-type" evidence="4">
    <location>
        <begin position="21"/>
        <end position="75"/>
    </location>
</feature>
<dbReference type="SUPFAM" id="SSF53822">
    <property type="entry name" value="Periplasmic binding protein-like I"/>
    <property type="match status" value="1"/>
</dbReference>
<dbReference type="InterPro" id="IPR000843">
    <property type="entry name" value="HTH_LacI"/>
</dbReference>
<dbReference type="InterPro" id="IPR028082">
    <property type="entry name" value="Peripla_BP_I"/>
</dbReference>
<evidence type="ECO:0000256" key="1">
    <source>
        <dbReference type="ARBA" id="ARBA00023015"/>
    </source>
</evidence>
<dbReference type="Proteomes" id="UP000053455">
    <property type="component" value="Unassembled WGS sequence"/>
</dbReference>
<dbReference type="CDD" id="cd01392">
    <property type="entry name" value="HTH_LacI"/>
    <property type="match status" value="1"/>
</dbReference>
<gene>
    <name evidence="5" type="ORF">AAV99_01745</name>
</gene>
<dbReference type="PROSITE" id="PS50932">
    <property type="entry name" value="HTH_LACI_2"/>
    <property type="match status" value="1"/>
</dbReference>
<dbReference type="PANTHER" id="PTHR30146:SF120">
    <property type="entry name" value="ALANINE RACEMASE"/>
    <property type="match status" value="1"/>
</dbReference>
<dbReference type="GO" id="GO:0000976">
    <property type="term" value="F:transcription cis-regulatory region binding"/>
    <property type="evidence" value="ECO:0007669"/>
    <property type="project" value="TreeGrafter"/>
</dbReference>
<protein>
    <submittedName>
        <fullName evidence="5">LacI family transcriptional regulator</fullName>
    </submittedName>
</protein>
<dbReference type="SMART" id="SM00354">
    <property type="entry name" value="HTH_LACI"/>
    <property type="match status" value="1"/>
</dbReference>
<keyword evidence="3" id="KW-0804">Transcription</keyword>
<comment type="caution">
    <text evidence="5">The sequence shown here is derived from an EMBL/GenBank/DDBJ whole genome shotgun (WGS) entry which is preliminary data.</text>
</comment>
<dbReference type="Pfam" id="PF13377">
    <property type="entry name" value="Peripla_BP_3"/>
    <property type="match status" value="1"/>
</dbReference>
<dbReference type="Pfam" id="PF00356">
    <property type="entry name" value="LacI"/>
    <property type="match status" value="1"/>
</dbReference>
<dbReference type="Gene3D" id="3.40.50.2300">
    <property type="match status" value="2"/>
</dbReference>
<proteinExistence type="predicted"/>
<name>A0A0H0XP64_9SPHN</name>
<evidence type="ECO:0000259" key="4">
    <source>
        <dbReference type="PROSITE" id="PS50932"/>
    </source>
</evidence>
<dbReference type="STRING" id="874156.GCA_001021555_00932"/>
<dbReference type="Gene3D" id="1.10.260.40">
    <property type="entry name" value="lambda repressor-like DNA-binding domains"/>
    <property type="match status" value="1"/>
</dbReference>
<dbReference type="PATRIC" id="fig|874156.12.peg.362"/>
<sequence length="349" mass="37945">MNRKSELEGSIDPEAKVRPIRTITDLARVAGVSPGTVSRALAGKSLVNTKTRERIQALAREHGFQPNQMASKLRRQKTGVIGVVIPLGHDREQQVSDSFFMTLLGHLADELTEKGYDIMLRRVIPDRDEDWLDRFIGSGMIDGVIVIGQSNQFARIEEVADGYLPMVVWGNHQEGQRHCVVGADNRLGGRLAAERLIAAGATRLAFFGDTAPFEFAARYAGACDIANSMGATITAVSTHLSPAQTAQELSRFLAEHHGEIDGVFAASDTIAFTCLQELRKLGIAVPDQIKIVGFDDLPIAEQTLPALTTIRQDIQAGAHGLVDLLLRRLQGEETESLVLPPKLVVRGTA</sequence>
<keyword evidence="6" id="KW-1185">Reference proteome</keyword>
<dbReference type="SUPFAM" id="SSF47413">
    <property type="entry name" value="lambda repressor-like DNA-binding domains"/>
    <property type="match status" value="1"/>
</dbReference>
<evidence type="ECO:0000313" key="5">
    <source>
        <dbReference type="EMBL" id="KLI64368.1"/>
    </source>
</evidence>
<evidence type="ECO:0000256" key="2">
    <source>
        <dbReference type="ARBA" id="ARBA00023125"/>
    </source>
</evidence>
<dbReference type="RefSeq" id="WP_047092230.1">
    <property type="nucleotide sequence ID" value="NZ_LBHU01000001.1"/>
</dbReference>
<dbReference type="InterPro" id="IPR010982">
    <property type="entry name" value="Lambda_DNA-bd_dom_sf"/>
</dbReference>
<evidence type="ECO:0000313" key="6">
    <source>
        <dbReference type="Proteomes" id="UP000053455"/>
    </source>
</evidence>
<keyword evidence="1" id="KW-0805">Transcription regulation</keyword>
<dbReference type="PROSITE" id="PS00356">
    <property type="entry name" value="HTH_LACI_1"/>
    <property type="match status" value="1"/>
</dbReference>
<dbReference type="GO" id="GO:0003700">
    <property type="term" value="F:DNA-binding transcription factor activity"/>
    <property type="evidence" value="ECO:0007669"/>
    <property type="project" value="TreeGrafter"/>
</dbReference>
<dbReference type="PANTHER" id="PTHR30146">
    <property type="entry name" value="LACI-RELATED TRANSCRIPTIONAL REPRESSOR"/>
    <property type="match status" value="1"/>
</dbReference>